<comment type="caution">
    <text evidence="2">The sequence shown here is derived from an EMBL/GenBank/DDBJ whole genome shotgun (WGS) entry which is preliminary data.</text>
</comment>
<evidence type="ECO:0008006" key="4">
    <source>
        <dbReference type="Google" id="ProtNLM"/>
    </source>
</evidence>
<accession>A0ABR3FHW2</accession>
<dbReference type="InterPro" id="IPR032675">
    <property type="entry name" value="LRR_dom_sf"/>
</dbReference>
<dbReference type="Proteomes" id="UP001465976">
    <property type="component" value="Unassembled WGS sequence"/>
</dbReference>
<evidence type="ECO:0000313" key="3">
    <source>
        <dbReference type="Proteomes" id="UP001465976"/>
    </source>
</evidence>
<gene>
    <name evidence="2" type="ORF">V5O48_007210</name>
</gene>
<keyword evidence="3" id="KW-1185">Reference proteome</keyword>
<name>A0ABR3FHW2_9AGAR</name>
<protein>
    <recommendedName>
        <fullName evidence="4">F-box domain-containing protein</fullName>
    </recommendedName>
</protein>
<evidence type="ECO:0000256" key="1">
    <source>
        <dbReference type="SAM" id="MobiDB-lite"/>
    </source>
</evidence>
<dbReference type="EMBL" id="JBAHYK010000369">
    <property type="protein sequence ID" value="KAL0574751.1"/>
    <property type="molecule type" value="Genomic_DNA"/>
</dbReference>
<sequence>MLPEESELKNQTSQNLISRDRQPKKDPYIPETSEQENATTSGGTIDRLKGTGVLSRFPVEIWEKIFRDTCALVPFGLQIRVFFEEETWPGVPLLGVRCLPLTISHVSSLWRVIVRNLPSLWSSIAVELQFPNHDLEIARHLKIFLSNSREHYPLIIRLSLRGGGHSESLQVLAANFPRCRELIIEACSGDAIHSAISHSDLDPSSVFPKLQLVTICDDPAPMPDEKTGRLFWAALSAAPRLTGVRLFLKNSDFSASDLTGPNHLPSQQITSLELELAQLDASDLRHFPSLRELSVHVDRDNGILESSLEPATVIELSSLVSLAISGHSFFAIKGLLALFSTLHLPILRKLEVNAYHCVAWPEHVKLGSADFLDLDGRLSSLTKLLWNFYATTPSEEADIVACFPWILQYAKNLTELHVEKYGIDPIPDAGSGHAAGDAFAVRLFDLFSSSPKRSDPETGLPKLKGLYIWDATLARPDEVLASSVRNLLLSRARFLDFEELTFNWCSADHFAGAQVCCMEVASVLDMSIWPGPRWSIGHELEREAPDLGWMMDISD</sequence>
<feature type="compositionally biased region" description="Basic and acidic residues" evidence="1">
    <location>
        <begin position="18"/>
        <end position="28"/>
    </location>
</feature>
<dbReference type="Gene3D" id="3.80.10.10">
    <property type="entry name" value="Ribonuclease Inhibitor"/>
    <property type="match status" value="1"/>
</dbReference>
<reference evidence="2 3" key="1">
    <citation type="submission" date="2024-02" db="EMBL/GenBank/DDBJ databases">
        <title>A draft genome for the cacao thread blight pathogen Marasmius crinis-equi.</title>
        <authorList>
            <person name="Cohen S.P."/>
            <person name="Baruah I.K."/>
            <person name="Amoako-Attah I."/>
            <person name="Bukari Y."/>
            <person name="Meinhardt L.W."/>
            <person name="Bailey B.A."/>
        </authorList>
    </citation>
    <scope>NUCLEOTIDE SEQUENCE [LARGE SCALE GENOMIC DNA]</scope>
    <source>
        <strain evidence="2 3">GH-76</strain>
    </source>
</reference>
<dbReference type="SUPFAM" id="SSF52058">
    <property type="entry name" value="L domain-like"/>
    <property type="match status" value="1"/>
</dbReference>
<evidence type="ECO:0000313" key="2">
    <source>
        <dbReference type="EMBL" id="KAL0574751.1"/>
    </source>
</evidence>
<organism evidence="2 3">
    <name type="scientific">Marasmius crinis-equi</name>
    <dbReference type="NCBI Taxonomy" id="585013"/>
    <lineage>
        <taxon>Eukaryota</taxon>
        <taxon>Fungi</taxon>
        <taxon>Dikarya</taxon>
        <taxon>Basidiomycota</taxon>
        <taxon>Agaricomycotina</taxon>
        <taxon>Agaricomycetes</taxon>
        <taxon>Agaricomycetidae</taxon>
        <taxon>Agaricales</taxon>
        <taxon>Marasmiineae</taxon>
        <taxon>Marasmiaceae</taxon>
        <taxon>Marasmius</taxon>
    </lineage>
</organism>
<proteinExistence type="predicted"/>
<feature type="region of interest" description="Disordered" evidence="1">
    <location>
        <begin position="1"/>
        <end position="45"/>
    </location>
</feature>